<keyword evidence="6" id="KW-0378">Hydrolase</keyword>
<comment type="catalytic activity">
    <reaction evidence="5">
        <text>a D-aminoacyl-tRNA + H2O = a tRNA + a D-alpha-amino acid + H(+)</text>
        <dbReference type="Rhea" id="RHEA:13953"/>
        <dbReference type="Rhea" id="RHEA-COMP:10123"/>
        <dbReference type="Rhea" id="RHEA-COMP:10124"/>
        <dbReference type="ChEBI" id="CHEBI:15377"/>
        <dbReference type="ChEBI" id="CHEBI:15378"/>
        <dbReference type="ChEBI" id="CHEBI:59871"/>
        <dbReference type="ChEBI" id="CHEBI:78442"/>
        <dbReference type="ChEBI" id="CHEBI:79333"/>
        <dbReference type="EC" id="3.1.1.96"/>
    </reaction>
</comment>
<dbReference type="PANTHER" id="PTHR10472:SF5">
    <property type="entry name" value="D-AMINOACYL-TRNA DEACYLASE 1"/>
    <property type="match status" value="1"/>
</dbReference>
<dbReference type="AlphaFoldDB" id="A0A9W8KYR9"/>
<dbReference type="Pfam" id="PF02580">
    <property type="entry name" value="Tyr_Deacylase"/>
    <property type="match status" value="1"/>
</dbReference>
<gene>
    <name evidence="7" type="primary">DTD1</name>
    <name evidence="7" type="ORF">GGI25_001122</name>
</gene>
<accession>A0A9W8KYR9</accession>
<dbReference type="InterPro" id="IPR023509">
    <property type="entry name" value="DTD-like_sf"/>
</dbReference>
<dbReference type="SUPFAM" id="SSF69500">
    <property type="entry name" value="DTD-like"/>
    <property type="match status" value="1"/>
</dbReference>
<protein>
    <recommendedName>
        <fullName evidence="3 6">D-aminoacyl-tRNA deacylase</fullName>
        <ecNumber evidence="2 6">3.1.1.96</ecNumber>
    </recommendedName>
</protein>
<dbReference type="GO" id="GO:0005737">
    <property type="term" value="C:cytoplasm"/>
    <property type="evidence" value="ECO:0007669"/>
    <property type="project" value="UniProtKB-SubCell"/>
</dbReference>
<comment type="similarity">
    <text evidence="1 6">Belongs to the DTD family.</text>
</comment>
<comment type="subcellular location">
    <subcellularLocation>
        <location evidence="6">Cytoplasm</location>
    </subcellularLocation>
</comment>
<dbReference type="HAMAP" id="MF_00518">
    <property type="entry name" value="Deacylase_Dtd"/>
    <property type="match status" value="1"/>
</dbReference>
<proteinExistence type="inferred from homology"/>
<dbReference type="PANTHER" id="PTHR10472">
    <property type="entry name" value="D-TYROSYL-TRNA TYR DEACYLASE"/>
    <property type="match status" value="1"/>
</dbReference>
<dbReference type="EMBL" id="JANBTW010000008">
    <property type="protein sequence ID" value="KAJ2679933.1"/>
    <property type="molecule type" value="Genomic_DNA"/>
</dbReference>
<evidence type="ECO:0000256" key="6">
    <source>
        <dbReference type="RuleBase" id="RU003470"/>
    </source>
</evidence>
<dbReference type="FunFam" id="3.50.80.10:FF:000001">
    <property type="entry name" value="D-aminoacyl-tRNA deacylase"/>
    <property type="match status" value="1"/>
</dbReference>
<dbReference type="OrthoDB" id="275783at2759"/>
<dbReference type="EC" id="3.1.1.96" evidence="2 6"/>
<dbReference type="Proteomes" id="UP001151518">
    <property type="component" value="Unassembled WGS sequence"/>
</dbReference>
<dbReference type="InterPro" id="IPR003732">
    <property type="entry name" value="Daa-tRNA_deacyls_DTD"/>
</dbReference>
<reference evidence="7" key="1">
    <citation type="submission" date="2022-07" db="EMBL/GenBank/DDBJ databases">
        <title>Phylogenomic reconstructions and comparative analyses of Kickxellomycotina fungi.</title>
        <authorList>
            <person name="Reynolds N.K."/>
            <person name="Stajich J.E."/>
            <person name="Barry K."/>
            <person name="Grigoriev I.V."/>
            <person name="Crous P."/>
            <person name="Smith M.E."/>
        </authorList>
    </citation>
    <scope>NUCLEOTIDE SEQUENCE</scope>
    <source>
        <strain evidence="7">NRRL 3115</strain>
    </source>
</reference>
<keyword evidence="6" id="KW-0820">tRNA-binding</keyword>
<name>A0A9W8KYR9_9FUNG</name>
<evidence type="ECO:0000256" key="4">
    <source>
        <dbReference type="ARBA" id="ARBA00047676"/>
    </source>
</evidence>
<dbReference type="CDD" id="cd00563">
    <property type="entry name" value="Dtyr_deacylase"/>
    <property type="match status" value="1"/>
</dbReference>
<evidence type="ECO:0000256" key="1">
    <source>
        <dbReference type="ARBA" id="ARBA00009673"/>
    </source>
</evidence>
<evidence type="ECO:0000256" key="5">
    <source>
        <dbReference type="ARBA" id="ARBA00048018"/>
    </source>
</evidence>
<sequence>MRVVLQKVLQASVTVGDKVVGQIGKGVCVLVGISKYDTQDDMEYMAKKILSLRVFDDAEDSMWKKSTQELGLEILCVSQFTLYGKTTKGSKPDFHDAMKSSTSKQFFDDFVERIGQLYDRSKIATGEFGAMMQVSLVNDGPVTLELDSRKFTYDKPDPALAAKTAAKAAAKEQRRNGFTQK</sequence>
<comment type="caution">
    <text evidence="7">The sequence shown here is derived from an EMBL/GenBank/DDBJ whole genome shotgun (WGS) entry which is preliminary data.</text>
</comment>
<dbReference type="GO" id="GO:0051500">
    <property type="term" value="F:D-tyrosyl-tRNA(Tyr) deacylase activity"/>
    <property type="evidence" value="ECO:0007669"/>
    <property type="project" value="TreeGrafter"/>
</dbReference>
<dbReference type="GO" id="GO:0000049">
    <property type="term" value="F:tRNA binding"/>
    <property type="evidence" value="ECO:0007669"/>
    <property type="project" value="UniProtKB-KW"/>
</dbReference>
<evidence type="ECO:0000313" key="8">
    <source>
        <dbReference type="Proteomes" id="UP001151518"/>
    </source>
</evidence>
<evidence type="ECO:0000256" key="2">
    <source>
        <dbReference type="ARBA" id="ARBA00013056"/>
    </source>
</evidence>
<keyword evidence="6" id="KW-0694">RNA-binding</keyword>
<dbReference type="Gene3D" id="3.50.80.10">
    <property type="entry name" value="D-tyrosyl-tRNA(Tyr) deacylase"/>
    <property type="match status" value="1"/>
</dbReference>
<keyword evidence="6" id="KW-0963">Cytoplasm</keyword>
<comment type="catalytic activity">
    <reaction evidence="4">
        <text>glycyl-tRNA(Ala) + H2O = tRNA(Ala) + glycine + H(+)</text>
        <dbReference type="Rhea" id="RHEA:53744"/>
        <dbReference type="Rhea" id="RHEA-COMP:9657"/>
        <dbReference type="Rhea" id="RHEA-COMP:13640"/>
        <dbReference type="ChEBI" id="CHEBI:15377"/>
        <dbReference type="ChEBI" id="CHEBI:15378"/>
        <dbReference type="ChEBI" id="CHEBI:57305"/>
        <dbReference type="ChEBI" id="CHEBI:78442"/>
        <dbReference type="ChEBI" id="CHEBI:78522"/>
        <dbReference type="EC" id="3.1.1.96"/>
    </reaction>
</comment>
<evidence type="ECO:0000313" key="7">
    <source>
        <dbReference type="EMBL" id="KAJ2679933.1"/>
    </source>
</evidence>
<organism evidence="7 8">
    <name type="scientific">Coemansia spiralis</name>
    <dbReference type="NCBI Taxonomy" id="417178"/>
    <lineage>
        <taxon>Eukaryota</taxon>
        <taxon>Fungi</taxon>
        <taxon>Fungi incertae sedis</taxon>
        <taxon>Zoopagomycota</taxon>
        <taxon>Kickxellomycotina</taxon>
        <taxon>Kickxellomycetes</taxon>
        <taxon>Kickxellales</taxon>
        <taxon>Kickxellaceae</taxon>
        <taxon>Coemansia</taxon>
    </lineage>
</organism>
<evidence type="ECO:0000256" key="3">
    <source>
        <dbReference type="ARBA" id="ARBA00020007"/>
    </source>
</evidence>
<dbReference type="NCBIfam" id="TIGR00256">
    <property type="entry name" value="D-aminoacyl-tRNA deacylase"/>
    <property type="match status" value="1"/>
</dbReference>